<dbReference type="PANTHER" id="PTHR46558">
    <property type="entry name" value="TRACRIPTIONAL REGULATORY PROTEIN-RELATED-RELATED"/>
    <property type="match status" value="1"/>
</dbReference>
<dbReference type="InterPro" id="IPR025272">
    <property type="entry name" value="SocA_Panacea"/>
</dbReference>
<keyword evidence="1" id="KW-0238">DNA-binding</keyword>
<dbReference type="InterPro" id="IPR001387">
    <property type="entry name" value="Cro/C1-type_HTH"/>
</dbReference>
<accession>A0A2G9Z7D9</accession>
<dbReference type="PROSITE" id="PS50943">
    <property type="entry name" value="HTH_CROC1"/>
    <property type="match status" value="1"/>
</dbReference>
<evidence type="ECO:0000313" key="3">
    <source>
        <dbReference type="EMBL" id="PIP29073.1"/>
    </source>
</evidence>
<dbReference type="Proteomes" id="UP000231235">
    <property type="component" value="Unassembled WGS sequence"/>
</dbReference>
<name>A0A2G9Z7D9_9BACT</name>
<dbReference type="SMART" id="SM00530">
    <property type="entry name" value="HTH_XRE"/>
    <property type="match status" value="1"/>
</dbReference>
<dbReference type="InterPro" id="IPR010982">
    <property type="entry name" value="Lambda_DNA-bd_dom_sf"/>
</dbReference>
<evidence type="ECO:0000313" key="4">
    <source>
        <dbReference type="Proteomes" id="UP000231235"/>
    </source>
</evidence>
<gene>
    <name evidence="3" type="ORF">COX28_01105</name>
</gene>
<dbReference type="SUPFAM" id="SSF47413">
    <property type="entry name" value="lambda repressor-like DNA-binding domains"/>
    <property type="match status" value="1"/>
</dbReference>
<reference evidence="3 4" key="1">
    <citation type="submission" date="2017-09" db="EMBL/GenBank/DDBJ databases">
        <title>Depth-based differentiation of microbial function through sediment-hosted aquifers and enrichment of novel symbionts in the deep terrestrial subsurface.</title>
        <authorList>
            <person name="Probst A.J."/>
            <person name="Ladd B."/>
            <person name="Jarett J.K."/>
            <person name="Geller-Mcgrath D.E."/>
            <person name="Sieber C.M."/>
            <person name="Emerson J.B."/>
            <person name="Anantharaman K."/>
            <person name="Thomas B.C."/>
            <person name="Malmstrom R."/>
            <person name="Stieglmeier M."/>
            <person name="Klingl A."/>
            <person name="Woyke T."/>
            <person name="Ryan C.M."/>
            <person name="Banfield J.F."/>
        </authorList>
    </citation>
    <scope>NUCLEOTIDE SEQUENCE [LARGE SCALE GENOMIC DNA]</scope>
    <source>
        <strain evidence="3">CG23_combo_of_CG06-09_8_20_14_all_39_39</strain>
    </source>
</reference>
<evidence type="ECO:0000259" key="2">
    <source>
        <dbReference type="PROSITE" id="PS50943"/>
    </source>
</evidence>
<dbReference type="GO" id="GO:0003677">
    <property type="term" value="F:DNA binding"/>
    <property type="evidence" value="ECO:0007669"/>
    <property type="project" value="UniProtKB-KW"/>
</dbReference>
<evidence type="ECO:0000256" key="1">
    <source>
        <dbReference type="ARBA" id="ARBA00023125"/>
    </source>
</evidence>
<dbReference type="AlphaFoldDB" id="A0A2G9Z7D9"/>
<dbReference type="Pfam" id="PF13274">
    <property type="entry name" value="SocA_Panacea"/>
    <property type="match status" value="1"/>
</dbReference>
<protein>
    <submittedName>
        <fullName evidence="3">XRE family transcriptional regulator</fullName>
    </submittedName>
</protein>
<comment type="caution">
    <text evidence="3">The sequence shown here is derived from an EMBL/GenBank/DDBJ whole genome shotgun (WGS) entry which is preliminary data.</text>
</comment>
<organism evidence="3 4">
    <name type="scientific">Candidatus Kuenenbacteria bacterium CG23_combo_of_CG06-09_8_20_14_all_39_39</name>
    <dbReference type="NCBI Taxonomy" id="1974623"/>
    <lineage>
        <taxon>Bacteria</taxon>
        <taxon>Candidatus Kueneniibacteriota</taxon>
    </lineage>
</organism>
<proteinExistence type="predicted"/>
<sequence>MLAKFIQEQRKKHNLTQEFLASELKISRPTYAQIEQGERDLTITEAEKLAFIFGISFEDFRHAKDSSIIAGIKKEKIKPKLEKQEIRISIPQKNLKKFKEVLLYVLSKVGGKSNVGEAVIYKLFYFIDFDFYEKFEEQLIGATYIKNHYGPTPVEFKVVVDDMIQGGEVVKVEGKYFNYPQRKYLAVRRPNLDVLSGREIEHIDDVLARLSDKNAKEMENYSHEDIPWKTTEDGKPLSYESVFYRDEHYSVRNYEDEL</sequence>
<dbReference type="EMBL" id="PCRX01000020">
    <property type="protein sequence ID" value="PIP29073.1"/>
    <property type="molecule type" value="Genomic_DNA"/>
</dbReference>
<dbReference type="CDD" id="cd00093">
    <property type="entry name" value="HTH_XRE"/>
    <property type="match status" value="1"/>
</dbReference>
<dbReference type="Pfam" id="PF01381">
    <property type="entry name" value="HTH_3"/>
    <property type="match status" value="1"/>
</dbReference>
<feature type="domain" description="HTH cro/C1-type" evidence="2">
    <location>
        <begin position="6"/>
        <end position="60"/>
    </location>
</feature>
<dbReference type="PANTHER" id="PTHR46558:SF4">
    <property type="entry name" value="DNA-BIDING PHAGE PROTEIN"/>
    <property type="match status" value="1"/>
</dbReference>
<dbReference type="Gene3D" id="1.10.260.40">
    <property type="entry name" value="lambda repressor-like DNA-binding domains"/>
    <property type="match status" value="1"/>
</dbReference>